<dbReference type="EMBL" id="JARK01000003">
    <property type="protein sequence ID" value="EYC46260.1"/>
    <property type="molecule type" value="Genomic_DNA"/>
</dbReference>
<dbReference type="AlphaFoldDB" id="A0A016X2W3"/>
<protein>
    <submittedName>
        <fullName evidence="1">Uncharacterized protein</fullName>
    </submittedName>
</protein>
<dbReference type="Proteomes" id="UP000024635">
    <property type="component" value="Unassembled WGS sequence"/>
</dbReference>
<dbReference type="OrthoDB" id="5863605at2759"/>
<evidence type="ECO:0000313" key="2">
    <source>
        <dbReference type="Proteomes" id="UP000024635"/>
    </source>
</evidence>
<proteinExistence type="predicted"/>
<gene>
    <name evidence="1" type="primary">Acey_s0403.g827</name>
    <name evidence="1" type="ORF">Y032_0403g827</name>
</gene>
<comment type="caution">
    <text evidence="1">The sequence shown here is derived from an EMBL/GenBank/DDBJ whole genome shotgun (WGS) entry which is preliminary data.</text>
</comment>
<sequence>MSLGRSKEERDETLKKRIKDRLELRSDAFSALQKALKDVRGYSYENLNGNFTWIPSSKKAKRRRVAAEEENEEKNYGRIAKDKEFATAEDSNGFLNVET</sequence>
<evidence type="ECO:0000313" key="1">
    <source>
        <dbReference type="EMBL" id="EYC46260.1"/>
    </source>
</evidence>
<organism evidence="1 2">
    <name type="scientific">Ancylostoma ceylanicum</name>
    <dbReference type="NCBI Taxonomy" id="53326"/>
    <lineage>
        <taxon>Eukaryota</taxon>
        <taxon>Metazoa</taxon>
        <taxon>Ecdysozoa</taxon>
        <taxon>Nematoda</taxon>
        <taxon>Chromadorea</taxon>
        <taxon>Rhabditida</taxon>
        <taxon>Rhabditina</taxon>
        <taxon>Rhabditomorpha</taxon>
        <taxon>Strongyloidea</taxon>
        <taxon>Ancylostomatidae</taxon>
        <taxon>Ancylostomatinae</taxon>
        <taxon>Ancylostoma</taxon>
    </lineage>
</organism>
<keyword evidence="2" id="KW-1185">Reference proteome</keyword>
<name>A0A016X2W3_9BILA</name>
<accession>A0A016X2W3</accession>
<reference evidence="2" key="1">
    <citation type="journal article" date="2015" name="Nat. Genet.">
        <title>The genome and transcriptome of the zoonotic hookworm Ancylostoma ceylanicum identify infection-specific gene families.</title>
        <authorList>
            <person name="Schwarz E.M."/>
            <person name="Hu Y."/>
            <person name="Antoshechkin I."/>
            <person name="Miller M.M."/>
            <person name="Sternberg P.W."/>
            <person name="Aroian R.V."/>
        </authorList>
    </citation>
    <scope>NUCLEOTIDE SEQUENCE</scope>
    <source>
        <strain evidence="2">HY135</strain>
    </source>
</reference>